<accession>G8I5B0</accession>
<name>G8I5B0_9CAUD</name>
<gene>
    <name evidence="1" type="primary">53</name>
    <name evidence="1" type="ORF">COURTHOUSE_53</name>
</gene>
<proteinExistence type="predicted"/>
<reference evidence="1 2" key="1">
    <citation type="journal article" date="2012" name="J. Virol.">
        <title>Complete Genome Sequences of 138 Mycobacteriophages.</title>
        <authorList>
            <consortium name="the Science Education Alliance Phage Hunters Advancing Genomics and Evolutionary Science Program"/>
            <consortium name="the KwaZulu-Natal Research Institute for Tuberculosis and HIV Mycobacterial Genetics Course Students"/>
            <consortium name="the Phage Hunters Integrating Research and Education Program"/>
            <person name="Hatfull G.F."/>
        </authorList>
    </citation>
    <scope>NUCLEOTIDE SEQUENCE [LARGE SCALE GENOMIC DNA]</scope>
</reference>
<dbReference type="GeneID" id="18559325"/>
<protein>
    <submittedName>
        <fullName evidence="1">Uncharacterized protein</fullName>
    </submittedName>
</protein>
<evidence type="ECO:0000313" key="1">
    <source>
        <dbReference type="EMBL" id="AER47904.1"/>
    </source>
</evidence>
<sequence>MLRLAECKRGVAGVIITVYSKGYDEVLFTTEDRAEANDYLRQSGEDFLPVTVDYGEDRKARWTGIIYLGKQGEVVTASHYDLLEQFVNWPSPSATGGK</sequence>
<organism evidence="1 2">
    <name type="scientific">Mycobacterium phage Courthouse</name>
    <dbReference type="NCBI Taxonomy" id="2923000"/>
    <lineage>
        <taxon>Viruses</taxon>
        <taxon>Duplodnaviria</taxon>
        <taxon>Heunggongvirae</taxon>
        <taxon>Uroviricota</taxon>
        <taxon>Caudoviricetes</taxon>
        <taxon>Omegavirus</taxon>
        <taxon>Omegavirus courthouse</taxon>
    </lineage>
</organism>
<dbReference type="Proteomes" id="UP000005860">
    <property type="component" value="Segment"/>
</dbReference>
<keyword evidence="2" id="KW-1185">Reference proteome</keyword>
<dbReference type="RefSeq" id="YP_009011952.1">
    <property type="nucleotide sequence ID" value="NC_023690.1"/>
</dbReference>
<dbReference type="KEGG" id="vg:18559325"/>
<dbReference type="EMBL" id="JN698997">
    <property type="protein sequence ID" value="AER47904.1"/>
    <property type="molecule type" value="Genomic_DNA"/>
</dbReference>
<evidence type="ECO:0000313" key="2">
    <source>
        <dbReference type="Proteomes" id="UP000005860"/>
    </source>
</evidence>